<dbReference type="OrthoDB" id="4147507at2"/>
<protein>
    <submittedName>
        <fullName evidence="1">TcmI family type II polyketide cyclase</fullName>
    </submittedName>
</protein>
<dbReference type="Pfam" id="PF04673">
    <property type="entry name" value="Cyclase_polyket"/>
    <property type="match status" value="1"/>
</dbReference>
<reference evidence="1 2" key="1">
    <citation type="submission" date="2018-01" db="EMBL/GenBank/DDBJ databases">
        <title>Draft genome sequence of Nonomuraea sp. KC333.</title>
        <authorList>
            <person name="Sahin N."/>
            <person name="Saygin H."/>
            <person name="Ay H."/>
        </authorList>
    </citation>
    <scope>NUCLEOTIDE SEQUENCE [LARGE SCALE GENOMIC DNA]</scope>
    <source>
        <strain evidence="1 2">KC333</strain>
    </source>
</reference>
<gene>
    <name evidence="1" type="ORF">C1J01_14215</name>
</gene>
<dbReference type="InterPro" id="IPR006765">
    <property type="entry name" value="Polyketide_synth_cyclase"/>
</dbReference>
<organism evidence="1 2">
    <name type="scientific">Nonomuraea aridisoli</name>
    <dbReference type="NCBI Taxonomy" id="2070368"/>
    <lineage>
        <taxon>Bacteria</taxon>
        <taxon>Bacillati</taxon>
        <taxon>Actinomycetota</taxon>
        <taxon>Actinomycetes</taxon>
        <taxon>Streptosporangiales</taxon>
        <taxon>Streptosporangiaceae</taxon>
        <taxon>Nonomuraea</taxon>
    </lineage>
</organism>
<dbReference type="SUPFAM" id="SSF54909">
    <property type="entry name" value="Dimeric alpha+beta barrel"/>
    <property type="match status" value="1"/>
</dbReference>
<dbReference type="EMBL" id="POUD01000048">
    <property type="protein sequence ID" value="PZG18736.1"/>
    <property type="molecule type" value="Genomic_DNA"/>
</dbReference>
<dbReference type="GO" id="GO:0030639">
    <property type="term" value="P:polyketide biosynthetic process"/>
    <property type="evidence" value="ECO:0007669"/>
    <property type="project" value="InterPro"/>
</dbReference>
<keyword evidence="2" id="KW-1185">Reference proteome</keyword>
<dbReference type="Gene3D" id="3.30.70.1090">
    <property type="entry name" value="Dimeric alpha+beta barrel"/>
    <property type="match status" value="1"/>
</dbReference>
<dbReference type="AlphaFoldDB" id="A0A2W2E3A8"/>
<dbReference type="Proteomes" id="UP000249304">
    <property type="component" value="Unassembled WGS sequence"/>
</dbReference>
<name>A0A2W2E3A8_9ACTN</name>
<dbReference type="InterPro" id="IPR011008">
    <property type="entry name" value="Dimeric_a/b-barrel"/>
</dbReference>
<dbReference type="InterPro" id="IPR038474">
    <property type="entry name" value="Polyketide_synth_cyclase_sf"/>
</dbReference>
<dbReference type="RefSeq" id="WP_111179434.1">
    <property type="nucleotide sequence ID" value="NZ_POUD01000048.1"/>
</dbReference>
<evidence type="ECO:0000313" key="1">
    <source>
        <dbReference type="EMBL" id="PZG18736.1"/>
    </source>
</evidence>
<proteinExistence type="predicted"/>
<accession>A0A2W2E3A8</accession>
<sequence length="107" mass="12480">MTSRVLMVSRMKPASAETVARLFAEHDQSDLPLKFGVTSRTLFHYQGMTLHLIQAEQEIFDNLPQLHTDPSFQHLNGRLAEHMTPLVDDWQGIRDSRAMEFYHRSWI</sequence>
<evidence type="ECO:0000313" key="2">
    <source>
        <dbReference type="Proteomes" id="UP000249304"/>
    </source>
</evidence>
<comment type="caution">
    <text evidence="1">The sequence shown here is derived from an EMBL/GenBank/DDBJ whole genome shotgun (WGS) entry which is preliminary data.</text>
</comment>